<proteinExistence type="predicted"/>
<dbReference type="RefSeq" id="XP_062640040.1">
    <property type="nucleotide sequence ID" value="XM_062785575.1"/>
</dbReference>
<dbReference type="InterPro" id="IPR052957">
    <property type="entry name" value="Auxin_embryo_med"/>
</dbReference>
<feature type="compositionally biased region" description="Polar residues" evidence="1">
    <location>
        <begin position="1460"/>
        <end position="1471"/>
    </location>
</feature>
<protein>
    <submittedName>
        <fullName evidence="2">Uncharacterized protein</fullName>
    </submittedName>
</protein>
<comment type="caution">
    <text evidence="2">The sequence shown here is derived from an EMBL/GenBank/DDBJ whole genome shotgun (WGS) entry which is preliminary data.</text>
</comment>
<gene>
    <name evidence="2" type="ORF">C8A04DRAFT_9676</name>
</gene>
<dbReference type="PANTHER" id="PTHR32387:SF0">
    <property type="entry name" value="PROTEIN NO VEIN"/>
    <property type="match status" value="1"/>
</dbReference>
<reference evidence="2" key="1">
    <citation type="journal article" date="2023" name="Mol. Phylogenet. Evol.">
        <title>Genome-scale phylogeny and comparative genomics of the fungal order Sordariales.</title>
        <authorList>
            <person name="Hensen N."/>
            <person name="Bonometti L."/>
            <person name="Westerberg I."/>
            <person name="Brannstrom I.O."/>
            <person name="Guillou S."/>
            <person name="Cros-Aarteil S."/>
            <person name="Calhoun S."/>
            <person name="Haridas S."/>
            <person name="Kuo A."/>
            <person name="Mondo S."/>
            <person name="Pangilinan J."/>
            <person name="Riley R."/>
            <person name="LaButti K."/>
            <person name="Andreopoulos B."/>
            <person name="Lipzen A."/>
            <person name="Chen C."/>
            <person name="Yan M."/>
            <person name="Daum C."/>
            <person name="Ng V."/>
            <person name="Clum A."/>
            <person name="Steindorff A."/>
            <person name="Ohm R.A."/>
            <person name="Martin F."/>
            <person name="Silar P."/>
            <person name="Natvig D.O."/>
            <person name="Lalanne C."/>
            <person name="Gautier V."/>
            <person name="Ament-Velasquez S.L."/>
            <person name="Kruys A."/>
            <person name="Hutchinson M.I."/>
            <person name="Powell A.J."/>
            <person name="Barry K."/>
            <person name="Miller A.N."/>
            <person name="Grigoriev I.V."/>
            <person name="Debuchy R."/>
            <person name="Gladieux P."/>
            <person name="Hiltunen Thoren M."/>
            <person name="Johannesson H."/>
        </authorList>
    </citation>
    <scope>NUCLEOTIDE SEQUENCE</scope>
    <source>
        <strain evidence="2">CBS 141.50</strain>
    </source>
</reference>
<dbReference type="Gene3D" id="3.30.565.10">
    <property type="entry name" value="Histidine kinase-like ATPase, C-terminal domain"/>
    <property type="match status" value="1"/>
</dbReference>
<dbReference type="EMBL" id="MU853560">
    <property type="protein sequence ID" value="KAK4146669.1"/>
    <property type="molecule type" value="Genomic_DNA"/>
</dbReference>
<accession>A0AAN6V8C7</accession>
<dbReference type="SUPFAM" id="SSF55874">
    <property type="entry name" value="ATPase domain of HSP90 chaperone/DNA topoisomerase II/histidine kinase"/>
    <property type="match status" value="1"/>
</dbReference>
<dbReference type="GeneID" id="87822188"/>
<evidence type="ECO:0000256" key="1">
    <source>
        <dbReference type="SAM" id="MobiDB-lite"/>
    </source>
</evidence>
<dbReference type="InterPro" id="IPR036890">
    <property type="entry name" value="HATPase_C_sf"/>
</dbReference>
<organism evidence="2 3">
    <name type="scientific">Dichotomopilus funicola</name>
    <dbReference type="NCBI Taxonomy" id="1934379"/>
    <lineage>
        <taxon>Eukaryota</taxon>
        <taxon>Fungi</taxon>
        <taxon>Dikarya</taxon>
        <taxon>Ascomycota</taxon>
        <taxon>Pezizomycotina</taxon>
        <taxon>Sordariomycetes</taxon>
        <taxon>Sordariomycetidae</taxon>
        <taxon>Sordariales</taxon>
        <taxon>Chaetomiaceae</taxon>
        <taxon>Dichotomopilus</taxon>
    </lineage>
</organism>
<evidence type="ECO:0000313" key="3">
    <source>
        <dbReference type="Proteomes" id="UP001302676"/>
    </source>
</evidence>
<keyword evidence="3" id="KW-1185">Reference proteome</keyword>
<dbReference type="NCBIfam" id="NF047352">
    <property type="entry name" value="P_loop_sacsin"/>
    <property type="match status" value="1"/>
</dbReference>
<dbReference type="PANTHER" id="PTHR32387">
    <property type="entry name" value="WU:FJ29H11"/>
    <property type="match status" value="1"/>
</dbReference>
<sequence length="1491" mass="167366">MAESNRPSSRAEAQRLVQSIADDHRPIPEEVLSRMSDMDRRQVENAILRKDQKLGSSGLTYLAQSLYTSNARSILELLQNAEDNDYTKAQGKGEAPFVSFSVYPNQLVLECNEDGFTEENLRALCSVGQSSKTGAGGYIGEKGIGFKSVFMAAHQVHIQSGHFSFYFRHREGDSGLGMITPIWEEDVPYLGDRCTRITLDLEKGETPEEQTNRTQAIRQQFEEIHDAVLLFMKRLQRIEIKFYDQEQGSAADPVNTVTHLISRRGPRTIYKKHTSRPGHEKTHLRYYHVRKIAVTGLTKAENRIYSQLEKDSEAYARGEIVLAFPVTADSVPLLEDQWVFSFLPVYRMGFKFLVHADFVMQDDEKDIVPTSARNRELARHIAKGFVQEIVRLCAQKTLLYQWMRYLPEESELYPWDGFWKGVVEGIRKQLKQTPVFCPAIPGPPRLIENVRRLRPEHLDASGEPLLPDIDPWPYLSPRYESADLDRLRDLGLQDLDMQGIVLRVKSDLAAQISRIQTTQDEDWQSRLARLLHGLFVEDTTVNITMQWARRALCRELMESNLVPLTNGTWTSAASGFIYYSRVQGTDLDIPPGLALNIRVVDSTATADADRKRLFDVLGVKNAPLDLVRGAVFHRCSTSNPTLSESVSYLRFLYLTEPLSKEMYDLTERFRIYSHHERLEDATKTDIFVVNNDPFGAAQLLQATAPGPDAGAGAPGLEGALFAHPAYFQDPPERGADDDNTWERWLTHTCGLQAEVTWFRQTGPDTPEREMTPACIHVAKHRPEMFLSLLRVIWKRYGLHNEPRDSAVLKELGWVPVLRLGPGINLRPLNSTFLPDEEVMRVVNECLLDGEFFPWLVVKIPMGIDKATLAEWRCLGSAFGLGYDRKMLPIALAVLNCIVEANPVAENLDDPARVIEVYAYLQAKVDESTHRTSCREKIRSAFASRPSIFVPETEIHGPSWAEPQDCLWNSPIPIVTKYTLARAYTSAFPDSDDILAPLHTFFVRTLDIPNCTWKHIVAEIRHYSLGVFDDFDLDRARELYKCLFDMRLEGTPARNLKETFSREALIYGFDNKWHTASDCLWSSSIPINNKLILDNIYGDDLRDAFVSVLGVPELTVRLVYDKLAAATGQNGLVLSVDEAKETLRVFNSLLAAAGGEVLVSARVIRNPVFPVRFPSGEVRLCPGIKDFAVRDRKALSEDFAGLANFLDFDMEEVRRLQRVLGWASLGRKYLSRKVEEITCPDMKSARPISTPHRDISRHAHSLLRIAVTYNSPRTTGSISNLYNLYTLFQKSETLETDAITTDLLLTQDETDLRVSKPSASLHIQEDPNSLKIYVPADKKRQEVCFHSILPRRLCKWILTDPATQGRPLLSVWQEAVPVVQSVLNAQASATDDILSELGILEVDIDHRSVEVSADGKEEESSSSNGGQFTPGSTILPSSSVMSPEPTGAITPSVVGGEATSDDNASGRITPSPSRGAFDMATVDAALPGVSGA</sequence>
<feature type="region of interest" description="Disordered" evidence="1">
    <location>
        <begin position="1410"/>
        <end position="1478"/>
    </location>
</feature>
<reference evidence="2" key="2">
    <citation type="submission" date="2023-05" db="EMBL/GenBank/DDBJ databases">
        <authorList>
            <consortium name="Lawrence Berkeley National Laboratory"/>
            <person name="Steindorff A."/>
            <person name="Hensen N."/>
            <person name="Bonometti L."/>
            <person name="Westerberg I."/>
            <person name="Brannstrom I.O."/>
            <person name="Guillou S."/>
            <person name="Cros-Aarteil S."/>
            <person name="Calhoun S."/>
            <person name="Haridas S."/>
            <person name="Kuo A."/>
            <person name="Mondo S."/>
            <person name="Pangilinan J."/>
            <person name="Riley R."/>
            <person name="Labutti K."/>
            <person name="Andreopoulos B."/>
            <person name="Lipzen A."/>
            <person name="Chen C."/>
            <person name="Yanf M."/>
            <person name="Daum C."/>
            <person name="Ng V."/>
            <person name="Clum A."/>
            <person name="Ohm R."/>
            <person name="Martin F."/>
            <person name="Silar P."/>
            <person name="Natvig D."/>
            <person name="Lalanne C."/>
            <person name="Gautier V."/>
            <person name="Ament-Velasquez S.L."/>
            <person name="Kruys A."/>
            <person name="Hutchinson M.I."/>
            <person name="Powell A.J."/>
            <person name="Barry K."/>
            <person name="Miller A.N."/>
            <person name="Grigoriev I.V."/>
            <person name="Debuchy R."/>
            <person name="Gladieux P."/>
            <person name="Thoren M.H."/>
            <person name="Johannesson H."/>
        </authorList>
    </citation>
    <scope>NUCLEOTIDE SEQUENCE</scope>
    <source>
        <strain evidence="2">CBS 141.50</strain>
    </source>
</reference>
<dbReference type="Proteomes" id="UP001302676">
    <property type="component" value="Unassembled WGS sequence"/>
</dbReference>
<name>A0AAN6V8C7_9PEZI</name>
<evidence type="ECO:0000313" key="2">
    <source>
        <dbReference type="EMBL" id="KAK4146669.1"/>
    </source>
</evidence>
<feature type="compositionally biased region" description="Polar residues" evidence="1">
    <location>
        <begin position="1423"/>
        <end position="1440"/>
    </location>
</feature>